<evidence type="ECO:0000259" key="6">
    <source>
        <dbReference type="PROSITE" id="PS50262"/>
    </source>
</evidence>
<keyword evidence="4 5" id="KW-0472">Membrane</keyword>
<feature type="domain" description="G-protein coupled receptors family 1 profile" evidence="6">
    <location>
        <begin position="53"/>
        <end position="133"/>
    </location>
</feature>
<evidence type="ECO:0000256" key="2">
    <source>
        <dbReference type="ARBA" id="ARBA00022692"/>
    </source>
</evidence>
<feature type="transmembrane region" description="Helical" evidence="5">
    <location>
        <begin position="34"/>
        <end position="59"/>
    </location>
</feature>
<name>A0A3M6TZ42_POCDA</name>
<dbReference type="SUPFAM" id="SSF81321">
    <property type="entry name" value="Family A G protein-coupled receptor-like"/>
    <property type="match status" value="1"/>
</dbReference>
<evidence type="ECO:0000313" key="7">
    <source>
        <dbReference type="EMBL" id="RMX46559.1"/>
    </source>
</evidence>
<evidence type="ECO:0000313" key="8">
    <source>
        <dbReference type="Proteomes" id="UP000275408"/>
    </source>
</evidence>
<dbReference type="InterPro" id="IPR017452">
    <property type="entry name" value="GPCR_Rhodpsn_7TM"/>
</dbReference>
<evidence type="ECO:0000256" key="4">
    <source>
        <dbReference type="ARBA" id="ARBA00023136"/>
    </source>
</evidence>
<protein>
    <recommendedName>
        <fullName evidence="6">G-protein coupled receptors family 1 profile domain-containing protein</fullName>
    </recommendedName>
</protein>
<dbReference type="PROSITE" id="PS50262">
    <property type="entry name" value="G_PROTEIN_RECEP_F1_2"/>
    <property type="match status" value="1"/>
</dbReference>
<evidence type="ECO:0000256" key="5">
    <source>
        <dbReference type="SAM" id="Phobius"/>
    </source>
</evidence>
<dbReference type="InterPro" id="IPR000276">
    <property type="entry name" value="GPCR_Rhodpsn"/>
</dbReference>
<gene>
    <name evidence="7" type="ORF">pdam_00022315</name>
</gene>
<sequence length="133" mass="14697">MTMSNNEDSLINSSKAVFFCPRDPLFVWDLENEVSLQLVIAITAIAAPFTTFLNTLLVVTIKKTKELQTNSNILITRLAITDLLVGAVSTPLNITKQAIQESCTKIAKIPNAFEKSVSGSFYKMASRFFCACR</sequence>
<dbReference type="EMBL" id="RCHS01002672">
    <property type="protein sequence ID" value="RMX46559.1"/>
    <property type="molecule type" value="Genomic_DNA"/>
</dbReference>
<dbReference type="Pfam" id="PF00001">
    <property type="entry name" value="7tm_1"/>
    <property type="match status" value="1"/>
</dbReference>
<accession>A0A3M6TZ42</accession>
<keyword evidence="8" id="KW-1185">Reference proteome</keyword>
<dbReference type="Gene3D" id="1.20.1070.10">
    <property type="entry name" value="Rhodopsin 7-helix transmembrane proteins"/>
    <property type="match status" value="1"/>
</dbReference>
<keyword evidence="3 5" id="KW-1133">Transmembrane helix</keyword>
<dbReference type="AlphaFoldDB" id="A0A3M6TZ42"/>
<proteinExistence type="predicted"/>
<dbReference type="Proteomes" id="UP000275408">
    <property type="component" value="Unassembled WGS sequence"/>
</dbReference>
<organism evidence="7 8">
    <name type="scientific">Pocillopora damicornis</name>
    <name type="common">Cauliflower coral</name>
    <name type="synonym">Millepora damicornis</name>
    <dbReference type="NCBI Taxonomy" id="46731"/>
    <lineage>
        <taxon>Eukaryota</taxon>
        <taxon>Metazoa</taxon>
        <taxon>Cnidaria</taxon>
        <taxon>Anthozoa</taxon>
        <taxon>Hexacorallia</taxon>
        <taxon>Scleractinia</taxon>
        <taxon>Astrocoeniina</taxon>
        <taxon>Pocilloporidae</taxon>
        <taxon>Pocillopora</taxon>
    </lineage>
</organism>
<dbReference type="OrthoDB" id="5958759at2759"/>
<dbReference type="GO" id="GO:0016020">
    <property type="term" value="C:membrane"/>
    <property type="evidence" value="ECO:0007669"/>
    <property type="project" value="UniProtKB-SubCell"/>
</dbReference>
<dbReference type="GO" id="GO:0004930">
    <property type="term" value="F:G protein-coupled receptor activity"/>
    <property type="evidence" value="ECO:0007669"/>
    <property type="project" value="InterPro"/>
</dbReference>
<keyword evidence="2 5" id="KW-0812">Transmembrane</keyword>
<comment type="caution">
    <text evidence="7">The sequence shown here is derived from an EMBL/GenBank/DDBJ whole genome shotgun (WGS) entry which is preliminary data.</text>
</comment>
<reference evidence="7 8" key="1">
    <citation type="journal article" date="2018" name="Sci. Rep.">
        <title>Comparative analysis of the Pocillopora damicornis genome highlights role of immune system in coral evolution.</title>
        <authorList>
            <person name="Cunning R."/>
            <person name="Bay R.A."/>
            <person name="Gillette P."/>
            <person name="Baker A.C."/>
            <person name="Traylor-Knowles N."/>
        </authorList>
    </citation>
    <scope>NUCLEOTIDE SEQUENCE [LARGE SCALE GENOMIC DNA]</scope>
    <source>
        <strain evidence="7">RSMAS</strain>
        <tissue evidence="7">Whole animal</tissue>
    </source>
</reference>
<evidence type="ECO:0000256" key="3">
    <source>
        <dbReference type="ARBA" id="ARBA00022989"/>
    </source>
</evidence>
<comment type="subcellular location">
    <subcellularLocation>
        <location evidence="1">Membrane</location>
    </subcellularLocation>
</comment>
<evidence type="ECO:0000256" key="1">
    <source>
        <dbReference type="ARBA" id="ARBA00004370"/>
    </source>
</evidence>